<dbReference type="Proteomes" id="UP001155901">
    <property type="component" value="Unassembled WGS sequence"/>
</dbReference>
<dbReference type="SMART" id="SM00345">
    <property type="entry name" value="HTH_GNTR"/>
    <property type="match status" value="1"/>
</dbReference>
<name>A0AA41L0U4_9BURK</name>
<dbReference type="CDD" id="cd07377">
    <property type="entry name" value="WHTH_GntR"/>
    <property type="match status" value="1"/>
</dbReference>
<evidence type="ECO:0000313" key="5">
    <source>
        <dbReference type="EMBL" id="MBV6319498.1"/>
    </source>
</evidence>
<gene>
    <name evidence="5" type="ORF">KVP70_01005</name>
    <name evidence="6" type="ORF">L1274_000379</name>
</gene>
<reference evidence="5" key="1">
    <citation type="submission" date="2021-07" db="EMBL/GenBank/DDBJ databases">
        <title>Characterization of violacein-producing bacteria and related species.</title>
        <authorList>
            <person name="Wilson H.S."/>
            <person name="De Leon M.E."/>
        </authorList>
    </citation>
    <scope>NUCLEOTIDE SEQUENCE</scope>
    <source>
        <strain evidence="5">HSC-15S17</strain>
    </source>
</reference>
<keyword evidence="3" id="KW-0804">Transcription</keyword>
<accession>A0AA41L0U4</accession>
<dbReference type="PANTHER" id="PTHR46577">
    <property type="entry name" value="HTH-TYPE TRANSCRIPTIONAL REGULATORY PROTEIN GABR"/>
    <property type="match status" value="1"/>
</dbReference>
<dbReference type="Pfam" id="PF00155">
    <property type="entry name" value="Aminotran_1_2"/>
    <property type="match status" value="1"/>
</dbReference>
<feature type="domain" description="HTH gntR-type" evidence="4">
    <location>
        <begin position="20"/>
        <end position="88"/>
    </location>
</feature>
<evidence type="ECO:0000313" key="8">
    <source>
        <dbReference type="Proteomes" id="UP001162889"/>
    </source>
</evidence>
<evidence type="ECO:0000256" key="1">
    <source>
        <dbReference type="ARBA" id="ARBA00023015"/>
    </source>
</evidence>
<dbReference type="Proteomes" id="UP001162889">
    <property type="component" value="Unassembled WGS sequence"/>
</dbReference>
<evidence type="ECO:0000313" key="6">
    <source>
        <dbReference type="EMBL" id="MCP2006691.1"/>
    </source>
</evidence>
<dbReference type="GO" id="GO:0003677">
    <property type="term" value="F:DNA binding"/>
    <property type="evidence" value="ECO:0007669"/>
    <property type="project" value="UniProtKB-KW"/>
</dbReference>
<dbReference type="GO" id="GO:0008483">
    <property type="term" value="F:transaminase activity"/>
    <property type="evidence" value="ECO:0007669"/>
    <property type="project" value="UniProtKB-KW"/>
</dbReference>
<keyword evidence="8" id="KW-1185">Reference proteome</keyword>
<dbReference type="Pfam" id="PF00392">
    <property type="entry name" value="GntR"/>
    <property type="match status" value="1"/>
</dbReference>
<evidence type="ECO:0000256" key="2">
    <source>
        <dbReference type="ARBA" id="ARBA00023125"/>
    </source>
</evidence>
<dbReference type="GO" id="GO:0003700">
    <property type="term" value="F:DNA-binding transcription factor activity"/>
    <property type="evidence" value="ECO:0007669"/>
    <property type="project" value="InterPro"/>
</dbReference>
<sequence>MRTFTVSDYLLLHLDKAPGQPRNQRIYQLLRQLILDRVLPADTRLPSSRDLALQLGLSRNTVLYGYEQLLAEGYLETRGSGGTYVTDTVPMLDGAPPASARRKPVAANAHSALSRRGRKLVAHAGASQQQWGAFVPGVPDVTQFPHKTWNALQSRIWRNPPVASLTYGHGGGHQPLREALANYLKVSRSVDCTPEQIVITGGIHQSIDLCMRLLSDPGDAAWVEDPCYWGARNMLAAAGVEIRPVGLDQEGLCPKPGQLARPPRFIFVTPSHQYPLGTVMSLSRRRMLLEYAQRHGCWIIEDDYDSEFRYGGRPLASLQGMDRGERVLYMGTFSKTMFPGLRLGYLVLPEALAPAFVTGMEEVYRSGHAPLQATMAAFIERGHFNAHIRRMRLLYGSRLEILQRAIAAEFPPEQVHAAGADAGLHLTLYLPPDCDDQAVARTAQQMGIAVRPLSGYYHQQSRSQSGLVLGYACVESAHIAPAFAQLAQAIRAHL</sequence>
<dbReference type="GO" id="GO:0030170">
    <property type="term" value="F:pyridoxal phosphate binding"/>
    <property type="evidence" value="ECO:0007669"/>
    <property type="project" value="InterPro"/>
</dbReference>
<keyword evidence="5" id="KW-0032">Aminotransferase</keyword>
<evidence type="ECO:0000259" key="4">
    <source>
        <dbReference type="PROSITE" id="PS50949"/>
    </source>
</evidence>
<reference evidence="6" key="2">
    <citation type="submission" date="2022-03" db="EMBL/GenBank/DDBJ databases">
        <title>Genome Encyclopedia of Bacteria and Archaea VI: Functional Genomics of Type Strains.</title>
        <authorList>
            <person name="Whitman W."/>
        </authorList>
    </citation>
    <scope>NUCLEOTIDE SEQUENCE</scope>
    <source>
        <strain evidence="6">HSC-15S17</strain>
    </source>
</reference>
<dbReference type="InterPro" id="IPR004839">
    <property type="entry name" value="Aminotransferase_I/II_large"/>
</dbReference>
<protein>
    <submittedName>
        <fullName evidence="6">GntR family transcriptional regulator/MocR family aminotransferase</fullName>
    </submittedName>
    <submittedName>
        <fullName evidence="5">PLP-dependent aminotransferase family protein</fullName>
    </submittedName>
</protein>
<proteinExistence type="predicted"/>
<keyword evidence="5" id="KW-0808">Transferase</keyword>
<dbReference type="PROSITE" id="PS50949">
    <property type="entry name" value="HTH_GNTR"/>
    <property type="match status" value="1"/>
</dbReference>
<dbReference type="AlphaFoldDB" id="A0AA41L0U4"/>
<dbReference type="PANTHER" id="PTHR46577:SF1">
    <property type="entry name" value="HTH-TYPE TRANSCRIPTIONAL REGULATORY PROTEIN GABR"/>
    <property type="match status" value="1"/>
</dbReference>
<keyword evidence="2" id="KW-0238">DNA-binding</keyword>
<keyword evidence="1" id="KW-0805">Transcription regulation</keyword>
<dbReference type="EMBL" id="JAHTGR010000001">
    <property type="protein sequence ID" value="MBV6319498.1"/>
    <property type="molecule type" value="Genomic_DNA"/>
</dbReference>
<dbReference type="InterPro" id="IPR000524">
    <property type="entry name" value="Tscrpt_reg_HTH_GntR"/>
</dbReference>
<dbReference type="RefSeq" id="WP_217940163.1">
    <property type="nucleotide sequence ID" value="NZ_JAHTGR010000001.1"/>
</dbReference>
<evidence type="ECO:0000256" key="3">
    <source>
        <dbReference type="ARBA" id="ARBA00023163"/>
    </source>
</evidence>
<dbReference type="CDD" id="cd00609">
    <property type="entry name" value="AAT_like"/>
    <property type="match status" value="1"/>
</dbReference>
<dbReference type="InterPro" id="IPR051446">
    <property type="entry name" value="HTH_trans_reg/aminotransferase"/>
</dbReference>
<dbReference type="EMBL" id="JALJZU010000001">
    <property type="protein sequence ID" value="MCP2006691.1"/>
    <property type="molecule type" value="Genomic_DNA"/>
</dbReference>
<organism evidence="5 7">
    <name type="scientific">Duganella violaceipulchra</name>
    <dbReference type="NCBI Taxonomy" id="2849652"/>
    <lineage>
        <taxon>Bacteria</taxon>
        <taxon>Pseudomonadati</taxon>
        <taxon>Pseudomonadota</taxon>
        <taxon>Betaproteobacteria</taxon>
        <taxon>Burkholderiales</taxon>
        <taxon>Oxalobacteraceae</taxon>
        <taxon>Telluria group</taxon>
        <taxon>Duganella</taxon>
    </lineage>
</organism>
<comment type="caution">
    <text evidence="5">The sequence shown here is derived from an EMBL/GenBank/DDBJ whole genome shotgun (WGS) entry which is preliminary data.</text>
</comment>
<evidence type="ECO:0000313" key="7">
    <source>
        <dbReference type="Proteomes" id="UP001155901"/>
    </source>
</evidence>